<name>A0A979FT38_HYAAZ</name>
<evidence type="ECO:0000313" key="2">
    <source>
        <dbReference type="RefSeq" id="XP_047739768.1"/>
    </source>
</evidence>
<organism evidence="1 2">
    <name type="scientific">Hyalella azteca</name>
    <name type="common">Amphipod</name>
    <dbReference type="NCBI Taxonomy" id="294128"/>
    <lineage>
        <taxon>Eukaryota</taxon>
        <taxon>Metazoa</taxon>
        <taxon>Ecdysozoa</taxon>
        <taxon>Arthropoda</taxon>
        <taxon>Crustacea</taxon>
        <taxon>Multicrustacea</taxon>
        <taxon>Malacostraca</taxon>
        <taxon>Eumalacostraca</taxon>
        <taxon>Peracarida</taxon>
        <taxon>Amphipoda</taxon>
        <taxon>Senticaudata</taxon>
        <taxon>Talitrida</taxon>
        <taxon>Talitroidea</taxon>
        <taxon>Hyalellidae</taxon>
        <taxon>Hyalella</taxon>
    </lineage>
</organism>
<dbReference type="OrthoDB" id="10592501at2759"/>
<dbReference type="KEGG" id="hazt:108672226"/>
<gene>
    <name evidence="2" type="primary">LOC108672226</name>
</gene>
<dbReference type="Proteomes" id="UP000694843">
    <property type="component" value="Unplaced"/>
</dbReference>
<proteinExistence type="predicted"/>
<evidence type="ECO:0000313" key="1">
    <source>
        <dbReference type="Proteomes" id="UP000694843"/>
    </source>
</evidence>
<protein>
    <submittedName>
        <fullName evidence="2">Uncharacterized protein LOC108672226</fullName>
    </submittedName>
</protein>
<accession>A0A979FT38</accession>
<dbReference type="RefSeq" id="XP_047739768.1">
    <property type="nucleotide sequence ID" value="XM_047883812.1"/>
</dbReference>
<reference evidence="2" key="1">
    <citation type="submission" date="2025-08" db="UniProtKB">
        <authorList>
            <consortium name="RefSeq"/>
        </authorList>
    </citation>
    <scope>IDENTIFICATION</scope>
    <source>
        <tissue evidence="2">Whole organism</tissue>
    </source>
</reference>
<dbReference type="AlphaFoldDB" id="A0A979FT38"/>
<keyword evidence="1" id="KW-1185">Reference proteome</keyword>
<sequence length="326" mass="36592">MILPQDLVIMHSRQEPTYNSSISWRLDNHTDASDSSLEDTDDVQHSSNRASLLSNSTFGKNNVTPKLELLAFRPRPSGAAVMSLPKTSSSVRTTSDLHWSSGIGTYMAALIVSERDTVVHSGKNISFQVVEVPFSVKFLGGSTRWQSRAENITLWVEVHSPTPNYSLSWSCHFLHDPQTPCFIAPDPWDYFQRTVRTDSLSRKLKRTFEWKSSQPNPKDSTDEIQNFNEIFANASYQRPGSINTNHDESSTPASFGDGFIVNDWPTSADEGQSEELTSYIESLTFPCYMLQPLAFELLFKVSVTEASRPPRSSQQRIVVLSSLVTE</sequence>
<dbReference type="GeneID" id="108672226"/>